<dbReference type="Proteomes" id="UP001457282">
    <property type="component" value="Unassembled WGS sequence"/>
</dbReference>
<dbReference type="InterPro" id="IPR002110">
    <property type="entry name" value="Ankyrin_rpt"/>
</dbReference>
<keyword evidence="6 8" id="KW-0472">Membrane</keyword>
<dbReference type="PROSITE" id="PS50297">
    <property type="entry name" value="ANK_REP_REGION"/>
    <property type="match status" value="2"/>
</dbReference>
<keyword evidence="4 8" id="KW-1133">Transmembrane helix</keyword>
<comment type="subcellular location">
    <subcellularLocation>
        <location evidence="1">Membrane</location>
        <topology evidence="1">Multi-pass membrane protein</topology>
    </subcellularLocation>
</comment>
<evidence type="ECO:0000256" key="4">
    <source>
        <dbReference type="ARBA" id="ARBA00022989"/>
    </source>
</evidence>
<dbReference type="InterPro" id="IPR026961">
    <property type="entry name" value="PGG_dom"/>
</dbReference>
<dbReference type="EMBL" id="JBEDUW010000263">
    <property type="protein sequence ID" value="KAK9902322.1"/>
    <property type="molecule type" value="Genomic_DNA"/>
</dbReference>
<evidence type="ECO:0000256" key="1">
    <source>
        <dbReference type="ARBA" id="ARBA00004141"/>
    </source>
</evidence>
<dbReference type="SUPFAM" id="SSF48403">
    <property type="entry name" value="Ankyrin repeat"/>
    <property type="match status" value="1"/>
</dbReference>
<gene>
    <name evidence="10" type="ORF">M0R45_001742</name>
</gene>
<keyword evidence="5 7" id="KW-0040">ANK repeat</keyword>
<sequence>MEIKQDEGESRDTTTLLYDASLRGCVSSLNTLIQKDPLILQKISLTTFTETPLHVSALIGHLEFTNTILSHNPKLSTELDSYRRLPLHLAAAQGHQETVQVLLRASVDACLFHDDDGKIPLHYAAMRGRVEVLKELIQANPESVSARVLNTGETVLHLCVIYNNLECLKLLVREVGEDSDFLNSRDFDGGKSILHLALMLKQVQTTRYLLSLPIIRENADVVNSTLFNMLAHGPRDFKSLDIQQILMDAGINRNTKNEIEQPVLSALPPQSKSTVVGTMAIIIRPITWLFMKLMQWSKYKKDDRWLEEMRGMLMIVATVISTMTFQAALNPPGGVWQENMNSTSIGGETYCAKEDPCYAGTAVLAYIWGGEMVDFMFYNTMSFGTSLSVTIFLISGFPLTNRLCIWLLSMAMCFTITFTGLAYITGMDIVMPYALADIIKQKYMPLSFRIWIGLLSTVGAFHTFRFLVWLVEKLMNSKCYKKFAAASVKLTAHNRSHQSQPHAPPILQLQLRFEAPQDHRRSNSLPLLQFSNPRSSPFQSPAKFIAPIHELHPRSAPPMLSLELSGKIALESQTKRRR</sequence>
<feature type="repeat" description="ANK" evidence="7">
    <location>
        <begin position="82"/>
        <end position="114"/>
    </location>
</feature>
<protein>
    <recommendedName>
        <fullName evidence="9">PGG domain-containing protein</fullName>
    </recommendedName>
</protein>
<evidence type="ECO:0000313" key="10">
    <source>
        <dbReference type="EMBL" id="KAK9902322.1"/>
    </source>
</evidence>
<dbReference type="PANTHER" id="PTHR24186:SF37">
    <property type="entry name" value="PGG DOMAIN-CONTAINING PROTEIN"/>
    <property type="match status" value="1"/>
</dbReference>
<dbReference type="AlphaFoldDB" id="A0AAW1VF88"/>
<reference evidence="10 11" key="1">
    <citation type="journal article" date="2023" name="G3 (Bethesda)">
        <title>A chromosome-length genome assembly and annotation of blackberry (Rubus argutus, cv. 'Hillquist').</title>
        <authorList>
            <person name="Bruna T."/>
            <person name="Aryal R."/>
            <person name="Dudchenko O."/>
            <person name="Sargent D.J."/>
            <person name="Mead D."/>
            <person name="Buti M."/>
            <person name="Cavallini A."/>
            <person name="Hytonen T."/>
            <person name="Andres J."/>
            <person name="Pham M."/>
            <person name="Weisz D."/>
            <person name="Mascagni F."/>
            <person name="Usai G."/>
            <person name="Natali L."/>
            <person name="Bassil N."/>
            <person name="Fernandez G.E."/>
            <person name="Lomsadze A."/>
            <person name="Armour M."/>
            <person name="Olukolu B."/>
            <person name="Poorten T."/>
            <person name="Britton C."/>
            <person name="Davik J."/>
            <person name="Ashrafi H."/>
            <person name="Aiden E.L."/>
            <person name="Borodovsky M."/>
            <person name="Worthington M."/>
        </authorList>
    </citation>
    <scope>NUCLEOTIDE SEQUENCE [LARGE SCALE GENOMIC DNA]</scope>
    <source>
        <strain evidence="10">PI 553951</strain>
    </source>
</reference>
<feature type="repeat" description="ANK" evidence="7">
    <location>
        <begin position="116"/>
        <end position="140"/>
    </location>
</feature>
<keyword evidence="3" id="KW-0677">Repeat</keyword>
<dbReference type="InterPro" id="IPR036770">
    <property type="entry name" value="Ankyrin_rpt-contain_sf"/>
</dbReference>
<feature type="domain" description="PGG" evidence="9">
    <location>
        <begin position="304"/>
        <end position="427"/>
    </location>
</feature>
<feature type="transmembrane region" description="Helical" evidence="8">
    <location>
        <begin position="403"/>
        <end position="424"/>
    </location>
</feature>
<feature type="transmembrane region" description="Helical" evidence="8">
    <location>
        <begin position="375"/>
        <end position="396"/>
    </location>
</feature>
<organism evidence="10 11">
    <name type="scientific">Rubus argutus</name>
    <name type="common">Southern blackberry</name>
    <dbReference type="NCBI Taxonomy" id="59490"/>
    <lineage>
        <taxon>Eukaryota</taxon>
        <taxon>Viridiplantae</taxon>
        <taxon>Streptophyta</taxon>
        <taxon>Embryophyta</taxon>
        <taxon>Tracheophyta</taxon>
        <taxon>Spermatophyta</taxon>
        <taxon>Magnoliopsida</taxon>
        <taxon>eudicotyledons</taxon>
        <taxon>Gunneridae</taxon>
        <taxon>Pentapetalae</taxon>
        <taxon>rosids</taxon>
        <taxon>fabids</taxon>
        <taxon>Rosales</taxon>
        <taxon>Rosaceae</taxon>
        <taxon>Rosoideae</taxon>
        <taxon>Rosoideae incertae sedis</taxon>
        <taxon>Rubus</taxon>
    </lineage>
</organism>
<dbReference type="PANTHER" id="PTHR24186">
    <property type="entry name" value="PROTEIN PHOSPHATASE 1 REGULATORY SUBUNIT"/>
    <property type="match status" value="1"/>
</dbReference>
<keyword evidence="11" id="KW-1185">Reference proteome</keyword>
<evidence type="ECO:0000256" key="2">
    <source>
        <dbReference type="ARBA" id="ARBA00022692"/>
    </source>
</evidence>
<accession>A0AAW1VF88</accession>
<feature type="transmembrane region" description="Helical" evidence="8">
    <location>
        <begin position="450"/>
        <end position="471"/>
    </location>
</feature>
<evidence type="ECO:0000256" key="7">
    <source>
        <dbReference type="PROSITE-ProRule" id="PRU00023"/>
    </source>
</evidence>
<evidence type="ECO:0000259" key="9">
    <source>
        <dbReference type="Pfam" id="PF13962"/>
    </source>
</evidence>
<proteinExistence type="predicted"/>
<name>A0AAW1VF88_RUBAR</name>
<evidence type="ECO:0000313" key="11">
    <source>
        <dbReference type="Proteomes" id="UP001457282"/>
    </source>
</evidence>
<comment type="caution">
    <text evidence="10">The sequence shown here is derived from an EMBL/GenBank/DDBJ whole genome shotgun (WGS) entry which is preliminary data.</text>
</comment>
<evidence type="ECO:0000256" key="6">
    <source>
        <dbReference type="ARBA" id="ARBA00023136"/>
    </source>
</evidence>
<dbReference type="PROSITE" id="PS50088">
    <property type="entry name" value="ANK_REPEAT"/>
    <property type="match status" value="2"/>
</dbReference>
<dbReference type="Gene3D" id="1.25.40.20">
    <property type="entry name" value="Ankyrin repeat-containing domain"/>
    <property type="match status" value="1"/>
</dbReference>
<dbReference type="SMART" id="SM00248">
    <property type="entry name" value="ANK"/>
    <property type="match status" value="6"/>
</dbReference>
<evidence type="ECO:0000256" key="5">
    <source>
        <dbReference type="ARBA" id="ARBA00023043"/>
    </source>
</evidence>
<dbReference type="Pfam" id="PF12796">
    <property type="entry name" value="Ank_2"/>
    <property type="match status" value="2"/>
</dbReference>
<dbReference type="GO" id="GO:0005886">
    <property type="term" value="C:plasma membrane"/>
    <property type="evidence" value="ECO:0007669"/>
    <property type="project" value="TreeGrafter"/>
</dbReference>
<feature type="transmembrane region" description="Helical" evidence="8">
    <location>
        <begin position="312"/>
        <end position="329"/>
    </location>
</feature>
<dbReference type="Pfam" id="PF13962">
    <property type="entry name" value="PGG"/>
    <property type="match status" value="1"/>
</dbReference>
<keyword evidence="2 8" id="KW-0812">Transmembrane</keyword>
<evidence type="ECO:0000256" key="3">
    <source>
        <dbReference type="ARBA" id="ARBA00022737"/>
    </source>
</evidence>
<feature type="transmembrane region" description="Helical" evidence="8">
    <location>
        <begin position="274"/>
        <end position="291"/>
    </location>
</feature>
<evidence type="ECO:0000256" key="8">
    <source>
        <dbReference type="SAM" id="Phobius"/>
    </source>
</evidence>